<evidence type="ECO:0000313" key="2">
    <source>
        <dbReference type="Proteomes" id="UP000060487"/>
    </source>
</evidence>
<gene>
    <name evidence="1" type="ORF">ASN18_0986</name>
</gene>
<dbReference type="InterPro" id="IPR014729">
    <property type="entry name" value="Rossmann-like_a/b/a_fold"/>
</dbReference>
<dbReference type="RefSeq" id="WP_085051624.1">
    <property type="nucleotide sequence ID" value="NZ_LNQR01000033.1"/>
</dbReference>
<dbReference type="Gene3D" id="3.40.50.620">
    <property type="entry name" value="HUPs"/>
    <property type="match status" value="1"/>
</dbReference>
<dbReference type="InterPro" id="IPR005232">
    <property type="entry name" value="LarE"/>
</dbReference>
<dbReference type="NCBIfam" id="TIGR00268">
    <property type="entry name" value="ATP-dependent sacrificial sulfur transferase LarE"/>
    <property type="match status" value="1"/>
</dbReference>
<dbReference type="Proteomes" id="UP000060487">
    <property type="component" value="Unassembled WGS sequence"/>
</dbReference>
<dbReference type="PANTHER" id="PTHR43169:SF2">
    <property type="entry name" value="NAD_GMP SYNTHASE DOMAIN-CONTAINING PROTEIN"/>
    <property type="match status" value="1"/>
</dbReference>
<dbReference type="EMBL" id="LNQR01000033">
    <property type="protein sequence ID" value="KWT91039.1"/>
    <property type="molecule type" value="Genomic_DNA"/>
</dbReference>
<dbReference type="InterPro" id="IPR052188">
    <property type="entry name" value="Ni-pincer_cofactor_biosynth"/>
</dbReference>
<keyword evidence="1" id="KW-0378">Hydrolase</keyword>
<accession>A0ABR5SH71</accession>
<name>A0ABR5SH71_9BACT</name>
<dbReference type="SUPFAM" id="SSF52402">
    <property type="entry name" value="Adenine nucleotide alpha hydrolases-like"/>
    <property type="match status" value="1"/>
</dbReference>
<evidence type="ECO:0000313" key="1">
    <source>
        <dbReference type="EMBL" id="KWT91039.1"/>
    </source>
</evidence>
<dbReference type="PIRSF" id="PIRSF006661">
    <property type="entry name" value="PP-lp_UCP006661"/>
    <property type="match status" value="1"/>
</dbReference>
<dbReference type="PANTHER" id="PTHR43169">
    <property type="entry name" value="EXSB FAMILY PROTEIN"/>
    <property type="match status" value="1"/>
</dbReference>
<protein>
    <submittedName>
        <fullName evidence="1">Adenine nucleotide alpha hydrolase</fullName>
    </submittedName>
</protein>
<dbReference type="CDD" id="cd01990">
    <property type="entry name" value="LarE-like"/>
    <property type="match status" value="1"/>
</dbReference>
<sequence length="278" mass="30775">MQRLQDKYKALLTYLKGLEGVVLAYSGGVDSTFLLMAVRDSGIAALAVTAVSPSTPSSDLTTALDMVNSISSAHEIIHTDELKDKNYTSNTPDRCFYCKSELFKKLKAIAEAKGLPHVIDGSNADDLGDYRPGLRAKAGYGVKSPLAELGLTKADIRELSRLNGLKTWDKPSSPCLSSRFPYGEQITVNALHMVEQAELTLNELGFKAMRVRKHGDMARIELPEMDIEKAVSPEIKETIIRRLREIGFLYVTLDMEGYRSGSLNRVLPVYPLRKTYEG</sequence>
<dbReference type="GO" id="GO:0016787">
    <property type="term" value="F:hydrolase activity"/>
    <property type="evidence" value="ECO:0007669"/>
    <property type="project" value="UniProtKB-KW"/>
</dbReference>
<comment type="caution">
    <text evidence="1">The sequence shown here is derived from an EMBL/GenBank/DDBJ whole genome shotgun (WGS) entry which is preliminary data.</text>
</comment>
<proteinExistence type="predicted"/>
<reference evidence="1 2" key="1">
    <citation type="submission" date="2015-11" db="EMBL/GenBank/DDBJ databases">
        <authorList>
            <person name="Lin W."/>
        </authorList>
    </citation>
    <scope>NUCLEOTIDE SEQUENCE [LARGE SCALE GENOMIC DNA]</scope>
    <source>
        <strain evidence="1 2">HCH-1</strain>
    </source>
</reference>
<organism evidence="1 2">
    <name type="scientific">Candidatus Magnetominusculus xianensis</name>
    <dbReference type="NCBI Taxonomy" id="1748249"/>
    <lineage>
        <taxon>Bacteria</taxon>
        <taxon>Pseudomonadati</taxon>
        <taxon>Nitrospirota</taxon>
        <taxon>Nitrospiria</taxon>
        <taxon>Nitrospirales</taxon>
        <taxon>Nitrospiraceae</taxon>
        <taxon>Candidatus Magnetominusculus</taxon>
    </lineage>
</organism>
<keyword evidence="2" id="KW-1185">Reference proteome</keyword>